<dbReference type="SMR" id="Q12MX9"/>
<dbReference type="InterPro" id="IPR021884">
    <property type="entry name" value="Ice-bd_prot"/>
</dbReference>
<dbReference type="eggNOG" id="COG2374">
    <property type="taxonomic scope" value="Bacteria"/>
</dbReference>
<feature type="signal peptide" evidence="3">
    <location>
        <begin position="1"/>
        <end position="25"/>
    </location>
</feature>
<gene>
    <name evidence="5" type="ordered locus">Sden_1914</name>
</gene>
<dbReference type="Pfam" id="PF13205">
    <property type="entry name" value="Big_5"/>
    <property type="match status" value="3"/>
</dbReference>
<evidence type="ECO:0000256" key="3">
    <source>
        <dbReference type="SAM" id="SignalP"/>
    </source>
</evidence>
<dbReference type="Gene3D" id="2.60.40.1220">
    <property type="match status" value="3"/>
</dbReference>
<name>Q12MX9_SHEDO</name>
<dbReference type="HOGENOM" id="CLU_022173_0_0_6"/>
<dbReference type="OrthoDB" id="2082707at2"/>
<evidence type="ECO:0000313" key="6">
    <source>
        <dbReference type="Proteomes" id="UP000001982"/>
    </source>
</evidence>
<proteinExistence type="inferred from homology"/>
<accession>Q12MX9</accession>
<dbReference type="KEGG" id="sdn:Sden_1914"/>
<reference evidence="5 6" key="1">
    <citation type="submission" date="2006-03" db="EMBL/GenBank/DDBJ databases">
        <title>Complete sequence of Shewanella denitrificans OS217.</title>
        <authorList>
            <consortium name="US DOE Joint Genome Institute"/>
            <person name="Copeland A."/>
            <person name="Lucas S."/>
            <person name="Lapidus A."/>
            <person name="Barry K."/>
            <person name="Detter J.C."/>
            <person name="Glavina del Rio T."/>
            <person name="Hammon N."/>
            <person name="Israni S."/>
            <person name="Dalin E."/>
            <person name="Tice H."/>
            <person name="Pitluck S."/>
            <person name="Brettin T."/>
            <person name="Bruce D."/>
            <person name="Han C."/>
            <person name="Tapia R."/>
            <person name="Gilna P."/>
            <person name="Kiss H."/>
            <person name="Schmutz J."/>
            <person name="Larimer F."/>
            <person name="Land M."/>
            <person name="Hauser L."/>
            <person name="Kyrpides N."/>
            <person name="Lykidis A."/>
            <person name="Richardson P."/>
        </authorList>
    </citation>
    <scope>NUCLEOTIDE SEQUENCE [LARGE SCALE GENOMIC DNA]</scope>
    <source>
        <strain evidence="6">OS217 / ATCC BAA-1090 / DSM 15013</strain>
    </source>
</reference>
<evidence type="ECO:0000256" key="2">
    <source>
        <dbReference type="ARBA" id="ARBA00022729"/>
    </source>
</evidence>
<dbReference type="EMBL" id="CP000302">
    <property type="protein sequence ID" value="ABE55197.1"/>
    <property type="molecule type" value="Genomic_DNA"/>
</dbReference>
<keyword evidence="6" id="KW-1185">Reference proteome</keyword>
<evidence type="ECO:0000313" key="5">
    <source>
        <dbReference type="EMBL" id="ABE55197.1"/>
    </source>
</evidence>
<evidence type="ECO:0000259" key="4">
    <source>
        <dbReference type="Pfam" id="PF13205"/>
    </source>
</evidence>
<dbReference type="RefSeq" id="WP_011496353.1">
    <property type="nucleotide sequence ID" value="NC_007954.1"/>
</dbReference>
<feature type="domain" description="SbsA Ig-like" evidence="4">
    <location>
        <begin position="149"/>
        <end position="252"/>
    </location>
</feature>
<feature type="domain" description="SbsA Ig-like" evidence="4">
    <location>
        <begin position="44"/>
        <end position="145"/>
    </location>
</feature>
<dbReference type="Proteomes" id="UP000001982">
    <property type="component" value="Chromosome"/>
</dbReference>
<dbReference type="eggNOG" id="COG3420">
    <property type="taxonomic scope" value="Bacteria"/>
</dbReference>
<sequence>MNTTHTKISRSLWLTTLLMSTLLFGCRNNDDTPPAPEPLPPVVTIPTVTSVTPVDMATQVLINTSVSANFSEAMDAATINLQSVQLTLGAQPVAGAVSLDASSKTAVFTPLTSLASSTAYTMTITSAAKSAAGQALAADVVWSFTSGKSTPTITLTNPLDAATEVAINHNLVATFSEPMDVLTIDTTSFTLSAPNAVPVIGSVSLDTDSNSAIFIPNSDFNPSTVYTASITTAAMSAEGMPLSNDYIWRFTTAVMTDVVAPTVIETDPLNTAIDFPLNRNIVAKFSEAIAPASINNTSFTVTDGVNLVAGKLSYAGTSITFNPTEDLAASTLYTAKLTTAITDLATPANPLASDYVWSFTTSAVAAKGPAAVDLRTAVNFVILTKTGTTNVPTSAITGNMGASPITAAAMDNVFCHEITGIIYGSNAAYTGSGDVSCFKGAAPDNTLVANAVLDMGTAYNDAAGRTLPDFTELHAGDISGRTLTPGLYKWSTGVLISTDVTLTGAANDVWIFQISGDITQAPASRVILEGGAQAKNIFWQVEGGTGVTIGTTAHFEGVVLAEKVIIVNTGASVIGRLLAHTAVTLDQNTVTQPAP</sequence>
<dbReference type="AlphaFoldDB" id="Q12MX9"/>
<dbReference type="InterPro" id="IPR032812">
    <property type="entry name" value="SbsA_Ig"/>
</dbReference>
<keyword evidence="2 3" id="KW-0732">Signal</keyword>
<dbReference type="InterPro" id="IPR014755">
    <property type="entry name" value="Cu-Rt/internalin_Ig-like"/>
</dbReference>
<comment type="similarity">
    <text evidence="1">Belongs to the ice-binding protein family.</text>
</comment>
<protein>
    <recommendedName>
        <fullName evidence="4">SbsA Ig-like domain-containing protein</fullName>
    </recommendedName>
</protein>
<evidence type="ECO:0000256" key="1">
    <source>
        <dbReference type="ARBA" id="ARBA00005445"/>
    </source>
</evidence>
<feature type="domain" description="SbsA Ig-like" evidence="4">
    <location>
        <begin position="257"/>
        <end position="361"/>
    </location>
</feature>
<dbReference type="PROSITE" id="PS51257">
    <property type="entry name" value="PROKAR_LIPOPROTEIN"/>
    <property type="match status" value="1"/>
</dbReference>
<feature type="chain" id="PRO_5004181318" description="SbsA Ig-like domain-containing protein" evidence="3">
    <location>
        <begin position="26"/>
        <end position="595"/>
    </location>
</feature>
<dbReference type="STRING" id="318161.Sden_1914"/>
<dbReference type="Pfam" id="PF11999">
    <property type="entry name" value="Ice_binding"/>
    <property type="match status" value="1"/>
</dbReference>
<organism evidence="5 6">
    <name type="scientific">Shewanella denitrificans (strain OS217 / ATCC BAA-1090 / DSM 15013)</name>
    <dbReference type="NCBI Taxonomy" id="318161"/>
    <lineage>
        <taxon>Bacteria</taxon>
        <taxon>Pseudomonadati</taxon>
        <taxon>Pseudomonadota</taxon>
        <taxon>Gammaproteobacteria</taxon>
        <taxon>Alteromonadales</taxon>
        <taxon>Shewanellaceae</taxon>
        <taxon>Shewanella</taxon>
    </lineage>
</organism>